<dbReference type="EMBL" id="CP021744">
    <property type="protein sequence ID" value="ARZ66035.1"/>
    <property type="molecule type" value="Genomic_DNA"/>
</dbReference>
<evidence type="ECO:0000313" key="3">
    <source>
        <dbReference type="EMBL" id="ARZ66035.1"/>
    </source>
</evidence>
<dbReference type="KEGG" id="salj:SMD11_0369"/>
<feature type="transmembrane region" description="Helical" evidence="1">
    <location>
        <begin position="59"/>
        <end position="84"/>
    </location>
</feature>
<dbReference type="PANTHER" id="PTHR30336">
    <property type="entry name" value="INNER MEMBRANE PROTEIN, PROBABLE PERMEASE"/>
    <property type="match status" value="1"/>
</dbReference>
<dbReference type="GO" id="GO:0005886">
    <property type="term" value="C:plasma membrane"/>
    <property type="evidence" value="ECO:0007669"/>
    <property type="project" value="TreeGrafter"/>
</dbReference>
<dbReference type="Pfam" id="PF02698">
    <property type="entry name" value="DUF218"/>
    <property type="match status" value="1"/>
</dbReference>
<dbReference type="InterPro" id="IPR000595">
    <property type="entry name" value="cNMP-bd_dom"/>
</dbReference>
<protein>
    <recommendedName>
        <fullName evidence="2">Cyclic nucleotide-binding domain-containing protein</fullName>
    </recommendedName>
</protein>
<proteinExistence type="predicted"/>
<feature type="transmembrane region" description="Helical" evidence="1">
    <location>
        <begin position="28"/>
        <end position="47"/>
    </location>
</feature>
<dbReference type="PANTHER" id="PTHR30336:SF18">
    <property type="entry name" value="MEMBRANE PROTEIN"/>
    <property type="match status" value="1"/>
</dbReference>
<dbReference type="InterPro" id="IPR051599">
    <property type="entry name" value="Cell_Envelope_Assoc"/>
</dbReference>
<dbReference type="Gene3D" id="3.40.50.620">
    <property type="entry name" value="HUPs"/>
    <property type="match status" value="1"/>
</dbReference>
<dbReference type="AlphaFoldDB" id="A0A1Z2KVE8"/>
<reference evidence="3 4" key="1">
    <citation type="submission" date="2017-06" db="EMBL/GenBank/DDBJ databases">
        <title>Streptomyces albireticuli Genome sequencing and assembly.</title>
        <authorList>
            <person name="Wang Y."/>
            <person name="Du B."/>
            <person name="Ding Y."/>
            <person name="Liu H."/>
            <person name="Hou Q."/>
            <person name="Liu K."/>
            <person name="Yao L."/>
            <person name="Wang C."/>
        </authorList>
    </citation>
    <scope>NUCLEOTIDE SEQUENCE [LARGE SCALE GENOMIC DNA]</scope>
    <source>
        <strain evidence="3 4">MDJK11</strain>
    </source>
</reference>
<organism evidence="3 4">
    <name type="scientific">Streptomyces albireticuli</name>
    <dbReference type="NCBI Taxonomy" id="1940"/>
    <lineage>
        <taxon>Bacteria</taxon>
        <taxon>Bacillati</taxon>
        <taxon>Actinomycetota</taxon>
        <taxon>Actinomycetes</taxon>
        <taxon>Kitasatosporales</taxon>
        <taxon>Streptomycetaceae</taxon>
        <taxon>Streptomyces</taxon>
    </lineage>
</organism>
<feature type="transmembrane region" description="Helical" evidence="1">
    <location>
        <begin position="123"/>
        <end position="151"/>
    </location>
</feature>
<feature type="domain" description="Cyclic nucleotide-binding" evidence="2">
    <location>
        <begin position="77"/>
        <end position="140"/>
    </location>
</feature>
<dbReference type="PROSITE" id="PS50042">
    <property type="entry name" value="CNMP_BINDING_3"/>
    <property type="match status" value="1"/>
</dbReference>
<evidence type="ECO:0000256" key="1">
    <source>
        <dbReference type="SAM" id="Phobius"/>
    </source>
</evidence>
<gene>
    <name evidence="3" type="ORF">SMD11_0369</name>
</gene>
<dbReference type="InterPro" id="IPR003848">
    <property type="entry name" value="DUF218"/>
</dbReference>
<feature type="transmembrane region" description="Helical" evidence="1">
    <location>
        <begin position="6"/>
        <end position="21"/>
    </location>
</feature>
<dbReference type="CDD" id="cd06259">
    <property type="entry name" value="YdcF-like"/>
    <property type="match status" value="1"/>
</dbReference>
<name>A0A1Z2KVE8_9ACTN</name>
<feature type="transmembrane region" description="Helical" evidence="1">
    <location>
        <begin position="96"/>
        <end position="117"/>
    </location>
</feature>
<dbReference type="InterPro" id="IPR014729">
    <property type="entry name" value="Rossmann-like_a/b/a_fold"/>
</dbReference>
<keyword evidence="1" id="KW-0472">Membrane</keyword>
<keyword evidence="1" id="KW-1133">Transmembrane helix</keyword>
<accession>A0A1Z2KVE8</accession>
<dbReference type="GO" id="GO:0000270">
    <property type="term" value="P:peptidoglycan metabolic process"/>
    <property type="evidence" value="ECO:0007669"/>
    <property type="project" value="TreeGrafter"/>
</dbReference>
<feature type="transmembrane region" description="Helical" evidence="1">
    <location>
        <begin position="317"/>
        <end position="336"/>
    </location>
</feature>
<evidence type="ECO:0000313" key="4">
    <source>
        <dbReference type="Proteomes" id="UP000195755"/>
    </source>
</evidence>
<dbReference type="OrthoDB" id="9782395at2"/>
<dbReference type="Proteomes" id="UP000195755">
    <property type="component" value="Chromosome"/>
</dbReference>
<dbReference type="RefSeq" id="WP_087924711.1">
    <property type="nucleotide sequence ID" value="NZ_CP021744.1"/>
</dbReference>
<dbReference type="GO" id="GO:0043164">
    <property type="term" value="P:Gram-negative-bacterium-type cell wall biogenesis"/>
    <property type="evidence" value="ECO:0007669"/>
    <property type="project" value="TreeGrafter"/>
</dbReference>
<evidence type="ECO:0000259" key="2">
    <source>
        <dbReference type="PROSITE" id="PS50042"/>
    </source>
</evidence>
<keyword evidence="1" id="KW-0812">Transmembrane</keyword>
<sequence length="337" mass="36773">MIVYAPAVLFLVLFGIGVLRDRRRFSNAVYLGLAVISLFFALLRLADTAGEHGRPYLEWLVAALLLIPFLGALVLPVFLLANGVKMIRKEGRSPANLLSFLCGLGIFGVIGLLFAAAATRSVALAAVAGTTLLIVGYVSFLFFCFIGYAFLYGRLQPRRNVDFVVVLGSGLIGGERVPPLLASRLERGRKVYEAQAARGRPPVLLTSGGQGPDERLPESHAMADYLTERGFPAEHVRREDRSRTTEENLEYSKAIMAAARSDYSCVIVTNNFHAFRAALMARKTGVNGQVVGSPTAAYFWPSATIREFVAVFLQHKLVNFTVCGLLALMGLFVWLIA</sequence>